<accession>K0RF15</accession>
<evidence type="ECO:0000313" key="3">
    <source>
        <dbReference type="EMBL" id="EJK51825.1"/>
    </source>
</evidence>
<gene>
    <name evidence="3" type="ORF">THAOC_28970</name>
</gene>
<keyword evidence="4" id="KW-1185">Reference proteome</keyword>
<name>K0RF15_THAOC</name>
<dbReference type="InterPro" id="IPR001611">
    <property type="entry name" value="Leu-rich_rpt"/>
</dbReference>
<feature type="coiled-coil region" evidence="2">
    <location>
        <begin position="33"/>
        <end position="92"/>
    </location>
</feature>
<dbReference type="InterPro" id="IPR052201">
    <property type="entry name" value="LRR-containing_regulator"/>
</dbReference>
<comment type="caution">
    <text evidence="3">The sequence shown here is derived from an EMBL/GenBank/DDBJ whole genome shotgun (WGS) entry which is preliminary data.</text>
</comment>
<dbReference type="Pfam" id="PF13516">
    <property type="entry name" value="LRR_6"/>
    <property type="match status" value="2"/>
</dbReference>
<reference evidence="3 4" key="1">
    <citation type="journal article" date="2012" name="Genome Biol.">
        <title>Genome and low-iron response of an oceanic diatom adapted to chronic iron limitation.</title>
        <authorList>
            <person name="Lommer M."/>
            <person name="Specht M."/>
            <person name="Roy A.S."/>
            <person name="Kraemer L."/>
            <person name="Andreson R."/>
            <person name="Gutowska M.A."/>
            <person name="Wolf J."/>
            <person name="Bergner S.V."/>
            <person name="Schilhabel M.B."/>
            <person name="Klostermeier U.C."/>
            <person name="Beiko R.G."/>
            <person name="Rosenstiel P."/>
            <person name="Hippler M."/>
            <person name="Laroche J."/>
        </authorList>
    </citation>
    <scope>NUCLEOTIDE SEQUENCE [LARGE SCALE GENOMIC DNA]</scope>
    <source>
        <strain evidence="3 4">CCMP1005</strain>
    </source>
</reference>
<keyword evidence="1" id="KW-0677">Repeat</keyword>
<dbReference type="OrthoDB" id="120976at2759"/>
<evidence type="ECO:0000256" key="2">
    <source>
        <dbReference type="SAM" id="Coils"/>
    </source>
</evidence>
<dbReference type="AlphaFoldDB" id="K0RF15"/>
<dbReference type="PANTHER" id="PTHR24111">
    <property type="entry name" value="LEUCINE-RICH REPEAT-CONTAINING PROTEIN 34"/>
    <property type="match status" value="1"/>
</dbReference>
<dbReference type="SMART" id="SM00368">
    <property type="entry name" value="LRR_RI"/>
    <property type="match status" value="2"/>
</dbReference>
<evidence type="ECO:0000313" key="4">
    <source>
        <dbReference type="Proteomes" id="UP000266841"/>
    </source>
</evidence>
<sequence>MSAEYAGKRQRVGQGDGLAAAAINHAKTSTTSSADLESMLKQALDRIDSLERQHEEMKTSMERETKALRDDIETLKSKNKALEWSLDRLARKAQEGWEYRVAIQPDEYWRNKGYDDQDIECLKEDFLGELKTAVSDLEHGVCDLIKVGYMGYVDHDEDLMPHWNSLFRSFDYINPHDAGVELDLRYIELNEQIMREICHHVRHKNIRMVSFSSNRFSNMRVAINELENALQSPRVNSFKWFGNPIESVEDMNLFTRAISRSNALDELRFAWNSNESARAFLSTADLSMYKVLNFNGNDLQTNGRTDIPDLIAANTPLEELDLYYNRLNDDDAVLMAQALGRNTHLRKLNIGRNNIQERGRRALYEAVNGTSTLNALSDSNHSCRLEGLTQGFDILAINLESGSNGLYRNRMFKIHKLMMERYCDGDGNVPHLNKEMRGEGAVLLAPYLMESVVRRHDVYAENHDESIECSLGLLYELLKDWKMSELFSFR</sequence>
<dbReference type="eggNOG" id="ENOG502SERJ">
    <property type="taxonomic scope" value="Eukaryota"/>
</dbReference>
<keyword evidence="2" id="KW-0175">Coiled coil</keyword>
<evidence type="ECO:0000256" key="1">
    <source>
        <dbReference type="ARBA" id="ARBA00022737"/>
    </source>
</evidence>
<protein>
    <submittedName>
        <fullName evidence="3">Uncharacterized protein</fullName>
    </submittedName>
</protein>
<dbReference type="PANTHER" id="PTHR24111:SF0">
    <property type="entry name" value="LEUCINE-RICH REPEAT-CONTAINING PROTEIN"/>
    <property type="match status" value="1"/>
</dbReference>
<dbReference type="Gene3D" id="3.80.10.10">
    <property type="entry name" value="Ribonuclease Inhibitor"/>
    <property type="match status" value="1"/>
</dbReference>
<dbReference type="InterPro" id="IPR032675">
    <property type="entry name" value="LRR_dom_sf"/>
</dbReference>
<dbReference type="SUPFAM" id="SSF52047">
    <property type="entry name" value="RNI-like"/>
    <property type="match status" value="1"/>
</dbReference>
<dbReference type="Proteomes" id="UP000266841">
    <property type="component" value="Unassembled WGS sequence"/>
</dbReference>
<dbReference type="EMBL" id="AGNL01040955">
    <property type="protein sequence ID" value="EJK51825.1"/>
    <property type="molecule type" value="Genomic_DNA"/>
</dbReference>
<proteinExistence type="predicted"/>
<organism evidence="3 4">
    <name type="scientific">Thalassiosira oceanica</name>
    <name type="common">Marine diatom</name>
    <dbReference type="NCBI Taxonomy" id="159749"/>
    <lineage>
        <taxon>Eukaryota</taxon>
        <taxon>Sar</taxon>
        <taxon>Stramenopiles</taxon>
        <taxon>Ochrophyta</taxon>
        <taxon>Bacillariophyta</taxon>
        <taxon>Coscinodiscophyceae</taxon>
        <taxon>Thalassiosirophycidae</taxon>
        <taxon>Thalassiosirales</taxon>
        <taxon>Thalassiosiraceae</taxon>
        <taxon>Thalassiosira</taxon>
    </lineage>
</organism>